<evidence type="ECO:0000313" key="1">
    <source>
        <dbReference type="EMBL" id="KAI0064608.1"/>
    </source>
</evidence>
<comment type="caution">
    <text evidence="1">The sequence shown here is derived from an EMBL/GenBank/DDBJ whole genome shotgun (WGS) entry which is preliminary data.</text>
</comment>
<gene>
    <name evidence="1" type="ORF">BV25DRAFT_269423</name>
</gene>
<sequence length="211" mass="23810">MTRIQLWRSHDRPFLVSFISFVFLVCARCCAFVRRVCRFAAGWAPVTLSHHVTRRLRVRRTHLQSLGGLSYVMSVKGDAGKEIPGDGGWNGSSCSGWTWLRPAQEHELSPSFLRIDEFALSNATNSSARSQHPEEGVITVLLGQCPFLGLVVLKLRRSQSKTRPAWCDHRERPQRRSCGCPACSGYSLWLRLVLRSWCWLAGWRSPAAGTL</sequence>
<dbReference type="EMBL" id="MU277198">
    <property type="protein sequence ID" value="KAI0064608.1"/>
    <property type="molecule type" value="Genomic_DNA"/>
</dbReference>
<accession>A0ACB8T7T9</accession>
<proteinExistence type="predicted"/>
<reference evidence="1" key="1">
    <citation type="submission" date="2021-03" db="EMBL/GenBank/DDBJ databases">
        <authorList>
            <consortium name="DOE Joint Genome Institute"/>
            <person name="Ahrendt S."/>
            <person name="Looney B.P."/>
            <person name="Miyauchi S."/>
            <person name="Morin E."/>
            <person name="Drula E."/>
            <person name="Courty P.E."/>
            <person name="Chicoki N."/>
            <person name="Fauchery L."/>
            <person name="Kohler A."/>
            <person name="Kuo A."/>
            <person name="Labutti K."/>
            <person name="Pangilinan J."/>
            <person name="Lipzen A."/>
            <person name="Riley R."/>
            <person name="Andreopoulos W."/>
            <person name="He G."/>
            <person name="Johnson J."/>
            <person name="Barry K.W."/>
            <person name="Grigoriev I.V."/>
            <person name="Nagy L."/>
            <person name="Hibbett D."/>
            <person name="Henrissat B."/>
            <person name="Matheny P.B."/>
            <person name="Labbe J."/>
            <person name="Martin F."/>
        </authorList>
    </citation>
    <scope>NUCLEOTIDE SEQUENCE</scope>
    <source>
        <strain evidence="1">HHB10654</strain>
    </source>
</reference>
<reference evidence="1" key="2">
    <citation type="journal article" date="2022" name="New Phytol.">
        <title>Evolutionary transition to the ectomycorrhizal habit in the genomes of a hyperdiverse lineage of mushroom-forming fungi.</title>
        <authorList>
            <person name="Looney B."/>
            <person name="Miyauchi S."/>
            <person name="Morin E."/>
            <person name="Drula E."/>
            <person name="Courty P.E."/>
            <person name="Kohler A."/>
            <person name="Kuo A."/>
            <person name="LaButti K."/>
            <person name="Pangilinan J."/>
            <person name="Lipzen A."/>
            <person name="Riley R."/>
            <person name="Andreopoulos W."/>
            <person name="He G."/>
            <person name="Johnson J."/>
            <person name="Nolan M."/>
            <person name="Tritt A."/>
            <person name="Barry K.W."/>
            <person name="Grigoriev I.V."/>
            <person name="Nagy L.G."/>
            <person name="Hibbett D."/>
            <person name="Henrissat B."/>
            <person name="Matheny P.B."/>
            <person name="Labbe J."/>
            <person name="Martin F.M."/>
        </authorList>
    </citation>
    <scope>NUCLEOTIDE SEQUENCE</scope>
    <source>
        <strain evidence="1">HHB10654</strain>
    </source>
</reference>
<keyword evidence="2" id="KW-1185">Reference proteome</keyword>
<dbReference type="Proteomes" id="UP000814140">
    <property type="component" value="Unassembled WGS sequence"/>
</dbReference>
<evidence type="ECO:0000313" key="2">
    <source>
        <dbReference type="Proteomes" id="UP000814140"/>
    </source>
</evidence>
<name>A0ACB8T7T9_9AGAM</name>
<protein>
    <submittedName>
        <fullName evidence="1">Uncharacterized protein</fullName>
    </submittedName>
</protein>
<organism evidence="1 2">
    <name type="scientific">Artomyces pyxidatus</name>
    <dbReference type="NCBI Taxonomy" id="48021"/>
    <lineage>
        <taxon>Eukaryota</taxon>
        <taxon>Fungi</taxon>
        <taxon>Dikarya</taxon>
        <taxon>Basidiomycota</taxon>
        <taxon>Agaricomycotina</taxon>
        <taxon>Agaricomycetes</taxon>
        <taxon>Russulales</taxon>
        <taxon>Auriscalpiaceae</taxon>
        <taxon>Artomyces</taxon>
    </lineage>
</organism>